<keyword evidence="12 15" id="KW-0503">Monooxygenase</keyword>
<organism evidence="16 17">
    <name type="scientific">Armadillidium nasatum</name>
    <dbReference type="NCBI Taxonomy" id="96803"/>
    <lineage>
        <taxon>Eukaryota</taxon>
        <taxon>Metazoa</taxon>
        <taxon>Ecdysozoa</taxon>
        <taxon>Arthropoda</taxon>
        <taxon>Crustacea</taxon>
        <taxon>Multicrustacea</taxon>
        <taxon>Malacostraca</taxon>
        <taxon>Eumalacostraca</taxon>
        <taxon>Peracarida</taxon>
        <taxon>Isopoda</taxon>
        <taxon>Oniscidea</taxon>
        <taxon>Crinocheta</taxon>
        <taxon>Armadillidiidae</taxon>
        <taxon>Armadillidium</taxon>
    </lineage>
</organism>
<dbReference type="FunFam" id="1.10.630.10:FF:000238">
    <property type="entry name" value="Cytochrome P450 2A6"/>
    <property type="match status" value="1"/>
</dbReference>
<evidence type="ECO:0000313" key="17">
    <source>
        <dbReference type="Proteomes" id="UP000326759"/>
    </source>
</evidence>
<dbReference type="SUPFAM" id="SSF48264">
    <property type="entry name" value="Cytochrome P450"/>
    <property type="match status" value="1"/>
</dbReference>
<dbReference type="PRINTS" id="PR00385">
    <property type="entry name" value="P450"/>
</dbReference>
<evidence type="ECO:0000256" key="8">
    <source>
        <dbReference type="ARBA" id="ARBA00022824"/>
    </source>
</evidence>
<dbReference type="OrthoDB" id="1055148at2759"/>
<dbReference type="InterPro" id="IPR002401">
    <property type="entry name" value="Cyt_P450_E_grp-I"/>
</dbReference>
<accession>A0A5N5TAR7</accession>
<dbReference type="PROSITE" id="PS00086">
    <property type="entry name" value="CYTOCHROME_P450"/>
    <property type="match status" value="1"/>
</dbReference>
<dbReference type="GO" id="GO:0006805">
    <property type="term" value="P:xenobiotic metabolic process"/>
    <property type="evidence" value="ECO:0007669"/>
    <property type="project" value="TreeGrafter"/>
</dbReference>
<dbReference type="PANTHER" id="PTHR24300:SF403">
    <property type="entry name" value="CYTOCHROME P450 306A1"/>
    <property type="match status" value="1"/>
</dbReference>
<comment type="cofactor">
    <cofactor evidence="1 14">
        <name>heme</name>
        <dbReference type="ChEBI" id="CHEBI:30413"/>
    </cofactor>
</comment>
<sequence length="399" mass="45609">MFTMLEGHKEKLGIGGSNGVLWHNNRRFTLRHLKDLGMGKSKIVSAVQYEATEFVKTMKKQAGTAAPVPEALNPAIFNVLWQMVASKRYEFDDEELLEIHHLVQETRENIAPLMIFDFFPWVKTVFPGFFLNFLTKKDKHTNLAKLLEFKLTNLVNDHVETLDVNNSRDFIDSYLIEMEKQKGEQDSTMSIKDLVNCIADLLAGGLDTTSLTIIWAVFYLANFQEVQKKLHKEIDGVLPKGTLVTLEHKSRLPYTEAFITEVLRYSSLAAFGAFHTVATDTKFSGYTIPKDSLITPMYGSIQFDPKYFDSPKEFRPERFLTPEGKFENPKEALAPFGNGKRICIGESLARMQLFIFLVTMMQELHFYVPPNKTIDLTPLDVPLFHQPKSNQDILITVRN</sequence>
<dbReference type="PANTHER" id="PTHR24300">
    <property type="entry name" value="CYTOCHROME P450 508A4-RELATED"/>
    <property type="match status" value="1"/>
</dbReference>
<keyword evidence="10 15" id="KW-0560">Oxidoreductase</keyword>
<comment type="function">
    <text evidence="2">May be involved in the metabolism of insect hormones and in the breakdown of synthetic insecticides.</text>
</comment>
<evidence type="ECO:0000256" key="1">
    <source>
        <dbReference type="ARBA" id="ARBA00001971"/>
    </source>
</evidence>
<comment type="caution">
    <text evidence="16">The sequence shown here is derived from an EMBL/GenBank/DDBJ whole genome shotgun (WGS) entry which is preliminary data.</text>
</comment>
<dbReference type="Gene3D" id="1.10.630.10">
    <property type="entry name" value="Cytochrome P450"/>
    <property type="match status" value="1"/>
</dbReference>
<keyword evidence="8" id="KW-0256">Endoplasmic reticulum</keyword>
<evidence type="ECO:0000313" key="16">
    <source>
        <dbReference type="EMBL" id="KAB7503269.1"/>
    </source>
</evidence>
<feature type="binding site" description="axial binding residue" evidence="14">
    <location>
        <position position="343"/>
    </location>
    <ligand>
        <name>heme</name>
        <dbReference type="ChEBI" id="CHEBI:30413"/>
    </ligand>
    <ligandPart>
        <name>Fe</name>
        <dbReference type="ChEBI" id="CHEBI:18248"/>
    </ligandPart>
</feature>
<dbReference type="Proteomes" id="UP000326759">
    <property type="component" value="Unassembled WGS sequence"/>
</dbReference>
<dbReference type="GO" id="GO:0008395">
    <property type="term" value="F:steroid hydroxylase activity"/>
    <property type="evidence" value="ECO:0007669"/>
    <property type="project" value="TreeGrafter"/>
</dbReference>
<evidence type="ECO:0000256" key="5">
    <source>
        <dbReference type="ARBA" id="ARBA00010617"/>
    </source>
</evidence>
<evidence type="ECO:0000256" key="7">
    <source>
        <dbReference type="ARBA" id="ARBA00022723"/>
    </source>
</evidence>
<evidence type="ECO:0000256" key="4">
    <source>
        <dbReference type="ARBA" id="ARBA00004406"/>
    </source>
</evidence>
<evidence type="ECO:0000256" key="10">
    <source>
        <dbReference type="ARBA" id="ARBA00023002"/>
    </source>
</evidence>
<dbReference type="EMBL" id="SEYY01005508">
    <property type="protein sequence ID" value="KAB7503269.1"/>
    <property type="molecule type" value="Genomic_DNA"/>
</dbReference>
<keyword evidence="13" id="KW-0472">Membrane</keyword>
<dbReference type="GO" id="GO:0016712">
    <property type="term" value="F:oxidoreductase activity, acting on paired donors, with incorporation or reduction of molecular oxygen, reduced flavin or flavoprotein as one donor, and incorporation of one atom of oxygen"/>
    <property type="evidence" value="ECO:0007669"/>
    <property type="project" value="TreeGrafter"/>
</dbReference>
<protein>
    <submittedName>
        <fullName evidence="16">Cytochrome P450</fullName>
    </submittedName>
</protein>
<dbReference type="GO" id="GO:0005789">
    <property type="term" value="C:endoplasmic reticulum membrane"/>
    <property type="evidence" value="ECO:0007669"/>
    <property type="project" value="UniProtKB-SubCell"/>
</dbReference>
<evidence type="ECO:0000256" key="11">
    <source>
        <dbReference type="ARBA" id="ARBA00023004"/>
    </source>
</evidence>
<evidence type="ECO:0000256" key="6">
    <source>
        <dbReference type="ARBA" id="ARBA00022617"/>
    </source>
</evidence>
<dbReference type="AlphaFoldDB" id="A0A5N5TAR7"/>
<name>A0A5N5TAR7_9CRUS</name>
<comment type="subcellular location">
    <subcellularLocation>
        <location evidence="4">Endoplasmic reticulum membrane</location>
        <topology evidence="4">Peripheral membrane protein</topology>
    </subcellularLocation>
    <subcellularLocation>
        <location evidence="3">Microsome membrane</location>
        <topology evidence="3">Peripheral membrane protein</topology>
    </subcellularLocation>
</comment>
<comment type="similarity">
    <text evidence="5 15">Belongs to the cytochrome P450 family.</text>
</comment>
<dbReference type="InterPro" id="IPR001128">
    <property type="entry name" value="Cyt_P450"/>
</dbReference>
<dbReference type="InterPro" id="IPR017972">
    <property type="entry name" value="Cyt_P450_CS"/>
</dbReference>
<dbReference type="GO" id="GO:0005506">
    <property type="term" value="F:iron ion binding"/>
    <property type="evidence" value="ECO:0007669"/>
    <property type="project" value="InterPro"/>
</dbReference>
<dbReference type="Pfam" id="PF00067">
    <property type="entry name" value="p450"/>
    <property type="match status" value="1"/>
</dbReference>
<keyword evidence="17" id="KW-1185">Reference proteome</keyword>
<keyword evidence="11 14" id="KW-0408">Iron</keyword>
<evidence type="ECO:0000256" key="14">
    <source>
        <dbReference type="PIRSR" id="PIRSR602401-1"/>
    </source>
</evidence>
<evidence type="ECO:0000256" key="3">
    <source>
        <dbReference type="ARBA" id="ARBA00004174"/>
    </source>
</evidence>
<evidence type="ECO:0000256" key="15">
    <source>
        <dbReference type="RuleBase" id="RU000461"/>
    </source>
</evidence>
<dbReference type="GO" id="GO:0006082">
    <property type="term" value="P:organic acid metabolic process"/>
    <property type="evidence" value="ECO:0007669"/>
    <property type="project" value="TreeGrafter"/>
</dbReference>
<dbReference type="InterPro" id="IPR036396">
    <property type="entry name" value="Cyt_P450_sf"/>
</dbReference>
<gene>
    <name evidence="16" type="ORF">Anas_05968</name>
</gene>
<proteinExistence type="inferred from homology"/>
<keyword evidence="9" id="KW-0492">Microsome</keyword>
<evidence type="ECO:0000256" key="12">
    <source>
        <dbReference type="ARBA" id="ARBA00023033"/>
    </source>
</evidence>
<dbReference type="PRINTS" id="PR00463">
    <property type="entry name" value="EP450I"/>
</dbReference>
<keyword evidence="6 14" id="KW-0349">Heme</keyword>
<evidence type="ECO:0000256" key="9">
    <source>
        <dbReference type="ARBA" id="ARBA00022848"/>
    </source>
</evidence>
<evidence type="ECO:0000256" key="13">
    <source>
        <dbReference type="ARBA" id="ARBA00023136"/>
    </source>
</evidence>
<dbReference type="GO" id="GO:0020037">
    <property type="term" value="F:heme binding"/>
    <property type="evidence" value="ECO:0007669"/>
    <property type="project" value="InterPro"/>
</dbReference>
<reference evidence="16 17" key="1">
    <citation type="journal article" date="2019" name="PLoS Biol.">
        <title>Sex chromosomes control vertical transmission of feminizing Wolbachia symbionts in an isopod.</title>
        <authorList>
            <person name="Becking T."/>
            <person name="Chebbi M.A."/>
            <person name="Giraud I."/>
            <person name="Moumen B."/>
            <person name="Laverre T."/>
            <person name="Caubet Y."/>
            <person name="Peccoud J."/>
            <person name="Gilbert C."/>
            <person name="Cordaux R."/>
        </authorList>
    </citation>
    <scope>NUCLEOTIDE SEQUENCE [LARGE SCALE GENOMIC DNA]</scope>
    <source>
        <strain evidence="16">ANa2</strain>
        <tissue evidence="16">Whole body excluding digestive tract and cuticle</tissue>
    </source>
</reference>
<dbReference type="InterPro" id="IPR050182">
    <property type="entry name" value="Cytochrome_P450_fam2"/>
</dbReference>
<keyword evidence="7 14" id="KW-0479">Metal-binding</keyword>
<evidence type="ECO:0000256" key="2">
    <source>
        <dbReference type="ARBA" id="ARBA00003690"/>
    </source>
</evidence>